<dbReference type="SUPFAM" id="SSF53098">
    <property type="entry name" value="Ribonuclease H-like"/>
    <property type="match status" value="1"/>
</dbReference>
<comment type="caution">
    <text evidence="12">The sequence shown here is derived from an EMBL/GenBank/DDBJ whole genome shotgun (WGS) entry which is preliminary data.</text>
</comment>
<keyword evidence="6" id="KW-0540">Nuclease</keyword>
<dbReference type="EC" id="3.1.26.4" evidence="5"/>
<organism evidence="12 13">
    <name type="scientific">Pseudomonas morbosilactucae</name>
    <dbReference type="NCBI Taxonomy" id="2938197"/>
    <lineage>
        <taxon>Bacteria</taxon>
        <taxon>Pseudomonadati</taxon>
        <taxon>Pseudomonadota</taxon>
        <taxon>Gammaproteobacteria</taxon>
        <taxon>Pseudomonadales</taxon>
        <taxon>Pseudomonadaceae</taxon>
        <taxon>Pseudomonas</taxon>
    </lineage>
</organism>
<dbReference type="RefSeq" id="WP_268263082.1">
    <property type="nucleotide sequence ID" value="NZ_JALQCX010000042.1"/>
</dbReference>
<dbReference type="InterPro" id="IPR012337">
    <property type="entry name" value="RNaseH-like_sf"/>
</dbReference>
<protein>
    <recommendedName>
        <fullName evidence="5">ribonuclease H</fullName>
        <ecNumber evidence="5">3.1.26.4</ecNumber>
    </recommendedName>
</protein>
<dbReference type="Proteomes" id="UP001155163">
    <property type="component" value="Unassembled WGS sequence"/>
</dbReference>
<dbReference type="EMBL" id="JALQCX010000042">
    <property type="protein sequence ID" value="MCK9816771.1"/>
    <property type="molecule type" value="Genomic_DNA"/>
</dbReference>
<dbReference type="Pfam" id="PF00075">
    <property type="entry name" value="RNase_H"/>
    <property type="match status" value="1"/>
</dbReference>
<evidence type="ECO:0000256" key="10">
    <source>
        <dbReference type="ARBA" id="ARBA00022842"/>
    </source>
</evidence>
<proteinExistence type="inferred from homology"/>
<evidence type="ECO:0000256" key="1">
    <source>
        <dbReference type="ARBA" id="ARBA00000077"/>
    </source>
</evidence>
<evidence type="ECO:0000256" key="6">
    <source>
        <dbReference type="ARBA" id="ARBA00022722"/>
    </source>
</evidence>
<evidence type="ECO:0000259" key="11">
    <source>
        <dbReference type="PROSITE" id="PS50879"/>
    </source>
</evidence>
<evidence type="ECO:0000256" key="2">
    <source>
        <dbReference type="ARBA" id="ARBA00001946"/>
    </source>
</evidence>
<dbReference type="Gene3D" id="3.30.420.10">
    <property type="entry name" value="Ribonuclease H-like superfamily/Ribonuclease H"/>
    <property type="match status" value="1"/>
</dbReference>
<dbReference type="PANTHER" id="PTHR10642">
    <property type="entry name" value="RIBONUCLEASE H1"/>
    <property type="match status" value="1"/>
</dbReference>
<reference evidence="12 13" key="1">
    <citation type="journal article" date="2022" name="Int. J. Syst. Evol. Microbiol.">
        <title>Pseudomonas aegrilactucae sp. nov. and Pseudomonas morbosilactucae sp. nov., pathogens causing bacterial rot of lettuce in Japan.</title>
        <authorList>
            <person name="Sawada H."/>
            <person name="Fujikawa T."/>
            <person name="Satou M."/>
        </authorList>
    </citation>
    <scope>NUCLEOTIDE SEQUENCE [LARGE SCALE GENOMIC DNA]</scope>
    <source>
        <strain evidence="12 13">MAFF 302046</strain>
    </source>
</reference>
<keyword evidence="13" id="KW-1185">Reference proteome</keyword>
<evidence type="ECO:0000256" key="7">
    <source>
        <dbReference type="ARBA" id="ARBA00022723"/>
    </source>
</evidence>
<comment type="catalytic activity">
    <reaction evidence="1">
        <text>Endonucleolytic cleavage to 5'-phosphomonoester.</text>
        <dbReference type="EC" id="3.1.26.4"/>
    </reaction>
</comment>
<keyword evidence="8" id="KW-0255">Endonuclease</keyword>
<sequence>MTTYTIYVDGACPNNGKPNAKAGWGAYLTNPHGDTLELAGPVPANQPQTNGRAELLAPLMALRRCKPGAAINIVSDSQYVVKGAMEWLQGWKARGWRKADKKEVEHRDLWELIDQEMQKREIRFQWVRGHSGDTGNERADTLACRGASGECISELTKAAATT</sequence>
<dbReference type="PANTHER" id="PTHR10642:SF26">
    <property type="entry name" value="RIBONUCLEASE H1"/>
    <property type="match status" value="1"/>
</dbReference>
<dbReference type="InterPro" id="IPR002156">
    <property type="entry name" value="RNaseH_domain"/>
</dbReference>
<evidence type="ECO:0000256" key="5">
    <source>
        <dbReference type="ARBA" id="ARBA00012180"/>
    </source>
</evidence>
<evidence type="ECO:0000313" key="12">
    <source>
        <dbReference type="EMBL" id="MCK9816771.1"/>
    </source>
</evidence>
<comment type="cofactor">
    <cofactor evidence="2">
        <name>Mg(2+)</name>
        <dbReference type="ChEBI" id="CHEBI:18420"/>
    </cofactor>
</comment>
<accession>A0ABT0JLQ8</accession>
<evidence type="ECO:0000256" key="9">
    <source>
        <dbReference type="ARBA" id="ARBA00022801"/>
    </source>
</evidence>
<dbReference type="InterPro" id="IPR036397">
    <property type="entry name" value="RNaseH_sf"/>
</dbReference>
<keyword evidence="9" id="KW-0378">Hydrolase</keyword>
<evidence type="ECO:0000256" key="4">
    <source>
        <dbReference type="ARBA" id="ARBA00011245"/>
    </source>
</evidence>
<dbReference type="InterPro" id="IPR022892">
    <property type="entry name" value="RNaseHI"/>
</dbReference>
<keyword evidence="10" id="KW-0460">Magnesium</keyword>
<dbReference type="CDD" id="cd09278">
    <property type="entry name" value="RNase_HI_prokaryote_like"/>
    <property type="match status" value="1"/>
</dbReference>
<evidence type="ECO:0000256" key="8">
    <source>
        <dbReference type="ARBA" id="ARBA00022759"/>
    </source>
</evidence>
<dbReference type="InterPro" id="IPR050092">
    <property type="entry name" value="RNase_H"/>
</dbReference>
<reference evidence="12 13" key="2">
    <citation type="journal article" date="2023" name="Plant Pathol.">
        <title>Dismantling and reorganizing Pseudomonas marginalis sensu#lato.</title>
        <authorList>
            <person name="Sawada H."/>
            <person name="Fujikawa T."/>
            <person name="Satou M."/>
        </authorList>
    </citation>
    <scope>NUCLEOTIDE SEQUENCE [LARGE SCALE GENOMIC DNA]</scope>
    <source>
        <strain evidence="12 13">MAFF 302046</strain>
    </source>
</reference>
<keyword evidence="7" id="KW-0479">Metal-binding</keyword>
<feature type="domain" description="RNase H type-1" evidence="11">
    <location>
        <begin position="1"/>
        <end position="148"/>
    </location>
</feature>
<evidence type="ECO:0000313" key="13">
    <source>
        <dbReference type="Proteomes" id="UP001155163"/>
    </source>
</evidence>
<comment type="similarity">
    <text evidence="3">Belongs to the RNase H family.</text>
</comment>
<dbReference type="PROSITE" id="PS50879">
    <property type="entry name" value="RNASE_H_1"/>
    <property type="match status" value="1"/>
</dbReference>
<name>A0ABT0JLQ8_9PSED</name>
<evidence type="ECO:0000256" key="3">
    <source>
        <dbReference type="ARBA" id="ARBA00005300"/>
    </source>
</evidence>
<gene>
    <name evidence="12" type="ORF">M1B35_22240</name>
</gene>
<comment type="subunit">
    <text evidence="4">Monomer.</text>
</comment>